<dbReference type="EMBL" id="CP025738">
    <property type="protein sequence ID" value="AUO49877.1"/>
    <property type="molecule type" value="Genomic_DNA"/>
</dbReference>
<proteinExistence type="predicted"/>
<protein>
    <submittedName>
        <fullName evidence="1">Uncharacterized protein</fullName>
    </submittedName>
</protein>
<evidence type="ECO:0000313" key="1">
    <source>
        <dbReference type="EMBL" id="AUO49877.1"/>
    </source>
</evidence>
<organism evidence="1 2">
    <name type="scientific">Pseudomonas ogarae (strain DSM 112162 / CECT 30235 / F113)</name>
    <dbReference type="NCBI Taxonomy" id="1114970"/>
    <lineage>
        <taxon>Bacteria</taxon>
        <taxon>Pseudomonadati</taxon>
        <taxon>Pseudomonadota</taxon>
        <taxon>Gammaproteobacteria</taxon>
        <taxon>Pseudomonadales</taxon>
        <taxon>Pseudomonadaceae</taxon>
        <taxon>Pseudomonas</taxon>
    </lineage>
</organism>
<keyword evidence="2" id="KW-1185">Reference proteome</keyword>
<gene>
    <name evidence="1" type="ORF">C1C98_25050</name>
</gene>
<name>A0ABN5GFB4_PSEO1</name>
<reference evidence="1 2" key="1">
    <citation type="submission" date="2018-01" db="EMBL/GenBank/DDBJ databases">
        <title>Tropical forage species Digitaria eriantha prevents oxidative stress under low temperature conditions by the incorporation of polyhydroxybutyrate-producing endophytic bacteria.</title>
        <authorList>
            <person name="Stritzler M."/>
            <person name="Ayub N."/>
        </authorList>
    </citation>
    <scope>NUCLEOTIDE SEQUENCE [LARGE SCALE GENOMIC DNA]</scope>
    <source>
        <strain evidence="1 2">FR1</strain>
    </source>
</reference>
<dbReference type="Proteomes" id="UP000235315">
    <property type="component" value="Chromosome"/>
</dbReference>
<accession>A0ABN5GFB4</accession>
<sequence length="61" mass="6273">MWRGDLSPLGCAAAPNQTTRCASKIEVVAFGAAAQPSGDKSPRHTGIAVQLSHIAACLKVL</sequence>
<evidence type="ECO:0000313" key="2">
    <source>
        <dbReference type="Proteomes" id="UP000235315"/>
    </source>
</evidence>